<feature type="domain" description="YCII-related" evidence="2">
    <location>
        <begin position="1"/>
        <end position="114"/>
    </location>
</feature>
<dbReference type="SUPFAM" id="SSF54909">
    <property type="entry name" value="Dimeric alpha+beta barrel"/>
    <property type="match status" value="1"/>
</dbReference>
<evidence type="ECO:0000259" key="2">
    <source>
        <dbReference type="Pfam" id="PF03795"/>
    </source>
</evidence>
<dbReference type="Pfam" id="PF03795">
    <property type="entry name" value="YCII"/>
    <property type="match status" value="1"/>
</dbReference>
<dbReference type="EMBL" id="CP104965">
    <property type="protein sequence ID" value="UXN69488.1"/>
    <property type="molecule type" value="Genomic_DNA"/>
</dbReference>
<accession>A0ABY6CCE1</accession>
<dbReference type="InterPro" id="IPR011008">
    <property type="entry name" value="Dimeric_a/b-barrel"/>
</dbReference>
<dbReference type="RefSeq" id="WP_262167978.1">
    <property type="nucleotide sequence ID" value="NZ_CP104965.1"/>
</dbReference>
<dbReference type="PANTHER" id="PTHR35174:SF3">
    <property type="entry name" value="BLL7171 PROTEIN"/>
    <property type="match status" value="1"/>
</dbReference>
<dbReference type="Proteomes" id="UP001061862">
    <property type="component" value="Chromosome"/>
</dbReference>
<reference evidence="3 4" key="1">
    <citation type="submission" date="2022-09" db="EMBL/GenBank/DDBJ databases">
        <title>Interaction between co-microsymbionts with complementary sets of symbiotic genes in legume-rhizobium systems.</title>
        <authorList>
            <person name="Safronova V."/>
            <person name="Sazanova A."/>
            <person name="Afonin A."/>
            <person name="Chirak E."/>
        </authorList>
    </citation>
    <scope>NUCLEOTIDE SEQUENCE [LARGE SCALE GENOMIC DNA]</scope>
    <source>
        <strain evidence="3 4">A18/4-1</strain>
    </source>
</reference>
<dbReference type="InterPro" id="IPR005545">
    <property type="entry name" value="YCII"/>
</dbReference>
<dbReference type="PANTHER" id="PTHR35174">
    <property type="entry name" value="BLL7171 PROTEIN-RELATED"/>
    <property type="match status" value="1"/>
</dbReference>
<keyword evidence="4" id="KW-1185">Reference proteome</keyword>
<organism evidence="3 4">
    <name type="scientific">Devosia neptuniae</name>
    <dbReference type="NCBI Taxonomy" id="191302"/>
    <lineage>
        <taxon>Bacteria</taxon>
        <taxon>Pseudomonadati</taxon>
        <taxon>Pseudomonadota</taxon>
        <taxon>Alphaproteobacteria</taxon>
        <taxon>Hyphomicrobiales</taxon>
        <taxon>Devosiaceae</taxon>
        <taxon>Devosia</taxon>
    </lineage>
</organism>
<protein>
    <submittedName>
        <fullName evidence="3">YciI family protein</fullName>
    </submittedName>
</protein>
<proteinExistence type="inferred from homology"/>
<evidence type="ECO:0000313" key="3">
    <source>
        <dbReference type="EMBL" id="UXN69488.1"/>
    </source>
</evidence>
<sequence length="131" mass="14488">MKFLCLVYFAPDAFADLTPDEMRRVDDATIEHDHKLRSGGHLLIASPLAEAGEASIDRRQRMTMSVMDGPYAEAKEVIGGFLLIEARDMAEAVSLFADDPIAAHSRVVIRPLMEAHRHSETGQARPDFNPA</sequence>
<name>A0ABY6CCE1_9HYPH</name>
<evidence type="ECO:0000313" key="4">
    <source>
        <dbReference type="Proteomes" id="UP001061862"/>
    </source>
</evidence>
<dbReference type="Gene3D" id="3.30.70.1060">
    <property type="entry name" value="Dimeric alpha+beta barrel"/>
    <property type="match status" value="1"/>
</dbReference>
<gene>
    <name evidence="3" type="ORF">N8A98_20035</name>
</gene>
<evidence type="ECO:0000256" key="1">
    <source>
        <dbReference type="ARBA" id="ARBA00007689"/>
    </source>
</evidence>
<comment type="similarity">
    <text evidence="1">Belongs to the YciI family.</text>
</comment>